<dbReference type="Pfam" id="PF13517">
    <property type="entry name" value="FG-GAP_3"/>
    <property type="match status" value="1"/>
</dbReference>
<name>A0A382CVP8_9ZZZZ</name>
<evidence type="ECO:0000313" key="2">
    <source>
        <dbReference type="EMBL" id="SVB29932.1"/>
    </source>
</evidence>
<dbReference type="EMBL" id="UINC01036253">
    <property type="protein sequence ID" value="SVB29932.1"/>
    <property type="molecule type" value="Genomic_DNA"/>
</dbReference>
<sequence length="396" mass="43157">FVDVPSYYCSVTVTIRVTVTDNQNATANADTIIQVSPMPRLSAEEGTSYSVELCAPYIDRIALRTENPENFAHALTYADFNNDGITDIFVASGNSMTRTPFEMYIGDDSQQYQYTQTLFSDPTLGQIHPRRAITSDFNSDGQPDVFVLGHGVDASPFPGEYNILLVSSGNQLSPGQDLATFVGFNHGGAAADIDLDTDMDIVVATGKNSYFLLNDGTGFFTYNQTDIPMEMIVLPAFSAELLDLDMDGFVDLLAGGHEFTPDDMPTIVYWGDGTSDYSIAESTMIPAVPNYQVVLDFDAGDLDGNGLRELIVTRAGGGTDAVNFYKGYAVQYLETQTDRTFLDKSSAIADSVSATEDWFSSIRLTDIDFDADLDVVVDDASRQLIWLNDGQGNLAH</sequence>
<dbReference type="AlphaFoldDB" id="A0A382CVP8"/>
<evidence type="ECO:0000256" key="1">
    <source>
        <dbReference type="ARBA" id="ARBA00022729"/>
    </source>
</evidence>
<organism evidence="2">
    <name type="scientific">marine metagenome</name>
    <dbReference type="NCBI Taxonomy" id="408172"/>
    <lineage>
        <taxon>unclassified sequences</taxon>
        <taxon>metagenomes</taxon>
        <taxon>ecological metagenomes</taxon>
    </lineage>
</organism>
<feature type="non-terminal residue" evidence="2">
    <location>
        <position position="1"/>
    </location>
</feature>
<protein>
    <recommendedName>
        <fullName evidence="3">VCBS repeat-containing protein</fullName>
    </recommendedName>
</protein>
<dbReference type="SUPFAM" id="SSF69318">
    <property type="entry name" value="Integrin alpha N-terminal domain"/>
    <property type="match status" value="1"/>
</dbReference>
<dbReference type="InterPro" id="IPR028994">
    <property type="entry name" value="Integrin_alpha_N"/>
</dbReference>
<gene>
    <name evidence="2" type="ORF">METZ01_LOCUS182786</name>
</gene>
<dbReference type="PANTHER" id="PTHR46580">
    <property type="entry name" value="SENSOR KINASE-RELATED"/>
    <property type="match status" value="1"/>
</dbReference>
<accession>A0A382CVP8</accession>
<dbReference type="Gene3D" id="2.130.10.130">
    <property type="entry name" value="Integrin alpha, N-terminal"/>
    <property type="match status" value="1"/>
</dbReference>
<evidence type="ECO:0008006" key="3">
    <source>
        <dbReference type="Google" id="ProtNLM"/>
    </source>
</evidence>
<proteinExistence type="predicted"/>
<reference evidence="2" key="1">
    <citation type="submission" date="2018-05" db="EMBL/GenBank/DDBJ databases">
        <authorList>
            <person name="Lanie J.A."/>
            <person name="Ng W.-L."/>
            <person name="Kazmierczak K.M."/>
            <person name="Andrzejewski T.M."/>
            <person name="Davidsen T.M."/>
            <person name="Wayne K.J."/>
            <person name="Tettelin H."/>
            <person name="Glass J.I."/>
            <person name="Rusch D."/>
            <person name="Podicherti R."/>
            <person name="Tsui H.-C.T."/>
            <person name="Winkler M.E."/>
        </authorList>
    </citation>
    <scope>NUCLEOTIDE SEQUENCE</scope>
</reference>
<dbReference type="InterPro" id="IPR013517">
    <property type="entry name" value="FG-GAP"/>
</dbReference>
<dbReference type="PANTHER" id="PTHR46580:SF2">
    <property type="entry name" value="MAM DOMAIN-CONTAINING PROTEIN"/>
    <property type="match status" value="1"/>
</dbReference>
<keyword evidence="1" id="KW-0732">Signal</keyword>